<protein>
    <submittedName>
        <fullName evidence="3">HNH endonuclease</fullName>
    </submittedName>
</protein>
<evidence type="ECO:0000259" key="2">
    <source>
        <dbReference type="SMART" id="SM00507"/>
    </source>
</evidence>
<comment type="caution">
    <text evidence="3">The sequence shown here is derived from an EMBL/GenBank/DDBJ whole genome shotgun (WGS) entry which is preliminary data.</text>
</comment>
<dbReference type="eggNOG" id="COG1403">
    <property type="taxonomic scope" value="Bacteria"/>
</dbReference>
<dbReference type="GO" id="GO:0008270">
    <property type="term" value="F:zinc ion binding"/>
    <property type="evidence" value="ECO:0007669"/>
    <property type="project" value="InterPro"/>
</dbReference>
<dbReference type="Proteomes" id="UP000004508">
    <property type="component" value="Unassembled WGS sequence"/>
</dbReference>
<proteinExistence type="predicted"/>
<evidence type="ECO:0000313" key="3">
    <source>
        <dbReference type="EMBL" id="EFH88552.1"/>
    </source>
</evidence>
<dbReference type="OrthoDB" id="147034at2"/>
<dbReference type="EMBL" id="ADVG01000001">
    <property type="protein sequence ID" value="EFH88552.1"/>
    <property type="molecule type" value="Genomic_DNA"/>
</dbReference>
<organism evidence="3 4">
    <name type="scientific">Ktedonobacter racemifer DSM 44963</name>
    <dbReference type="NCBI Taxonomy" id="485913"/>
    <lineage>
        <taxon>Bacteria</taxon>
        <taxon>Bacillati</taxon>
        <taxon>Chloroflexota</taxon>
        <taxon>Ktedonobacteria</taxon>
        <taxon>Ktedonobacterales</taxon>
        <taxon>Ktedonobacteraceae</taxon>
        <taxon>Ktedonobacter</taxon>
    </lineage>
</organism>
<feature type="domain" description="HNH nuclease" evidence="2">
    <location>
        <begin position="185"/>
        <end position="236"/>
    </location>
</feature>
<dbReference type="STRING" id="485913.Krac_10027"/>
<dbReference type="Pfam" id="PF14239">
    <property type="entry name" value="RRXRR"/>
    <property type="match status" value="1"/>
</dbReference>
<dbReference type="InterPro" id="IPR002711">
    <property type="entry name" value="HNH"/>
</dbReference>
<dbReference type="InterPro" id="IPR025938">
    <property type="entry name" value="RRXRR_dom"/>
</dbReference>
<dbReference type="RefSeq" id="WP_007904625.1">
    <property type="nucleotide sequence ID" value="NZ_ADVG01000001.1"/>
</dbReference>
<dbReference type="CDD" id="cd00085">
    <property type="entry name" value="HNHc"/>
    <property type="match status" value="1"/>
</dbReference>
<dbReference type="NCBIfam" id="NF040563">
    <property type="entry name" value="guided_IscB"/>
    <property type="match status" value="1"/>
</dbReference>
<dbReference type="PANTHER" id="PTHR33877">
    <property type="entry name" value="SLL1193 PROTEIN"/>
    <property type="match status" value="1"/>
</dbReference>
<dbReference type="PANTHER" id="PTHR33877:SF1">
    <property type="entry name" value="TYPE IV METHYL-DIRECTED RESTRICTION ENZYME ECOKMCRA"/>
    <property type="match status" value="1"/>
</dbReference>
<dbReference type="AlphaFoldDB" id="D6TEV3"/>
<dbReference type="InterPro" id="IPR003615">
    <property type="entry name" value="HNH_nuc"/>
</dbReference>
<evidence type="ECO:0000256" key="1">
    <source>
        <dbReference type="SAM" id="MobiDB-lite"/>
    </source>
</evidence>
<gene>
    <name evidence="3" type="ORF">Krac_10027</name>
</gene>
<reference evidence="3 4" key="1">
    <citation type="journal article" date="2011" name="Stand. Genomic Sci.">
        <title>Non-contiguous finished genome sequence and contextual data of the filamentous soil bacterium Ktedonobacter racemifer type strain (SOSP1-21).</title>
        <authorList>
            <person name="Chang Y.J."/>
            <person name="Land M."/>
            <person name="Hauser L."/>
            <person name="Chertkov O."/>
            <person name="Del Rio T.G."/>
            <person name="Nolan M."/>
            <person name="Copeland A."/>
            <person name="Tice H."/>
            <person name="Cheng J.F."/>
            <person name="Lucas S."/>
            <person name="Han C."/>
            <person name="Goodwin L."/>
            <person name="Pitluck S."/>
            <person name="Ivanova N."/>
            <person name="Ovchinikova G."/>
            <person name="Pati A."/>
            <person name="Chen A."/>
            <person name="Palaniappan K."/>
            <person name="Mavromatis K."/>
            <person name="Liolios K."/>
            <person name="Brettin T."/>
            <person name="Fiebig A."/>
            <person name="Rohde M."/>
            <person name="Abt B."/>
            <person name="Goker M."/>
            <person name="Detter J.C."/>
            <person name="Woyke T."/>
            <person name="Bristow J."/>
            <person name="Eisen J.A."/>
            <person name="Markowitz V."/>
            <person name="Hugenholtz P."/>
            <person name="Kyrpides N.C."/>
            <person name="Klenk H.P."/>
            <person name="Lapidus A."/>
        </authorList>
    </citation>
    <scope>NUCLEOTIDE SEQUENCE [LARGE SCALE GENOMIC DNA]</scope>
    <source>
        <strain evidence="4">DSM 44963</strain>
    </source>
</reference>
<dbReference type="Pfam" id="PF01844">
    <property type="entry name" value="HNH"/>
    <property type="match status" value="1"/>
</dbReference>
<sequence length="437" mass="48422">MSYVFVVDTDLHPLNPVHPGRARILLSSGKAAVLKRSPFTIVLKTSVEQPTLAPLRLKLDPGSNTTGVALVSDQSGQVVFAADLSHRGHAIKDALQSRRGVRRSRRNRQTRYRKPRFRNRRRPKGWLPPSLQSRISNITSLVHRLQKLCPVSSISMELVKFDLQQMENPEMCGAEYQQGTLAGYELREYLLDKWHRTCAYCGRSNVPLQIEHMQPKAKGGTERASNLTLSCGPCNQKKGTQDIAVFLKKKPELLARLVAQAKAPLKDATAVNATRWALFERLKPFGLPIECGSGGLTKFNRTKRGLAKTHWLDAACVGRSTPESIHAEGIVPLCIKASGHGNRQMCGTDKHGFPIRHRQRQKMHHGYQTGDLVRAVVPEPLKTAGTHVGRVQARATGSFDITTKPGTRVAGVGYQYCRPIQRCDGYSYTKGVPYAGA</sequence>
<dbReference type="Gene3D" id="1.10.30.50">
    <property type="match status" value="1"/>
</dbReference>
<keyword evidence="3" id="KW-0540">Nuclease</keyword>
<feature type="compositionally biased region" description="Basic residues" evidence="1">
    <location>
        <begin position="99"/>
        <end position="124"/>
    </location>
</feature>
<dbReference type="GO" id="GO:0003676">
    <property type="term" value="F:nucleic acid binding"/>
    <property type="evidence" value="ECO:0007669"/>
    <property type="project" value="InterPro"/>
</dbReference>
<name>D6TEV3_KTERA</name>
<feature type="region of interest" description="Disordered" evidence="1">
    <location>
        <begin position="98"/>
        <end position="126"/>
    </location>
</feature>
<dbReference type="InterPro" id="IPR052892">
    <property type="entry name" value="NA-targeting_endonuclease"/>
</dbReference>
<dbReference type="InterPro" id="IPR047693">
    <property type="entry name" value="RNA-guided_IscB-like"/>
</dbReference>
<keyword evidence="3" id="KW-0378">Hydrolase</keyword>
<dbReference type="GO" id="GO:0004519">
    <property type="term" value="F:endonuclease activity"/>
    <property type="evidence" value="ECO:0007669"/>
    <property type="project" value="UniProtKB-KW"/>
</dbReference>
<dbReference type="SMART" id="SM00507">
    <property type="entry name" value="HNHc"/>
    <property type="match status" value="1"/>
</dbReference>
<keyword evidence="3" id="KW-0255">Endonuclease</keyword>
<keyword evidence="4" id="KW-1185">Reference proteome</keyword>
<evidence type="ECO:0000313" key="4">
    <source>
        <dbReference type="Proteomes" id="UP000004508"/>
    </source>
</evidence>
<accession>D6TEV3</accession>
<dbReference type="InParanoid" id="D6TEV3"/>